<sequence>MPMPGYLTLSGQTQGKIEGGCTIKGHEGTILVQGVDHTIEIPKSIQTGLPTGRRIHGPLTITKEIDKASPKLFQALTSGEQLTDAKLEYYRISPQGKEELYYTVEIKNAVITSMHKYVPNCLDPVNKSMGHMEDVSFTYETIIETFTPNGIEAQDSWNTPKS</sequence>
<comment type="caution">
    <text evidence="2">The sequence shown here is derived from an EMBL/GenBank/DDBJ whole genome shotgun (WGS) entry which is preliminary data.</text>
</comment>
<dbReference type="SUPFAM" id="SSF141452">
    <property type="entry name" value="Hcp1-like"/>
    <property type="match status" value="1"/>
</dbReference>
<evidence type="ECO:0000313" key="2">
    <source>
        <dbReference type="EMBL" id="RIY42391.1"/>
    </source>
</evidence>
<protein>
    <submittedName>
        <fullName evidence="2">Hcp1 family type VI secretion system effector</fullName>
    </submittedName>
</protein>
<dbReference type="EMBL" id="NQOU01000004">
    <property type="protein sequence ID" value="RII82406.1"/>
    <property type="molecule type" value="Genomic_DNA"/>
</dbReference>
<name>A0A3A1YY12_9BURK</name>
<dbReference type="PANTHER" id="PTHR34319:SF6">
    <property type="entry name" value="MAJOR EXPORTED PROTEIN"/>
    <property type="match status" value="1"/>
</dbReference>
<organism evidence="2 3">
    <name type="scientific">Neopusillimonas maritima</name>
    <dbReference type="NCBI Taxonomy" id="2026239"/>
    <lineage>
        <taxon>Bacteria</taxon>
        <taxon>Pseudomonadati</taxon>
        <taxon>Pseudomonadota</taxon>
        <taxon>Betaproteobacteria</taxon>
        <taxon>Burkholderiales</taxon>
        <taxon>Alcaligenaceae</taxon>
        <taxon>Neopusillimonas</taxon>
    </lineage>
</organism>
<dbReference type="InterPro" id="IPR052947">
    <property type="entry name" value="T6SS_Hcp1_domain"/>
</dbReference>
<dbReference type="NCBIfam" id="TIGR03344">
    <property type="entry name" value="VI_effect_Hcp1"/>
    <property type="match status" value="1"/>
</dbReference>
<keyword evidence="4" id="KW-1185">Reference proteome</keyword>
<dbReference type="InterPro" id="IPR008514">
    <property type="entry name" value="T6SS_Hcp"/>
</dbReference>
<dbReference type="Proteomes" id="UP000266206">
    <property type="component" value="Unassembled WGS sequence"/>
</dbReference>
<dbReference type="Proteomes" id="UP000266483">
    <property type="component" value="Unassembled WGS sequence"/>
</dbReference>
<dbReference type="PANTHER" id="PTHR34319">
    <property type="entry name" value="MAJOR EXPORTED PROTEIN"/>
    <property type="match status" value="1"/>
</dbReference>
<gene>
    <name evidence="1" type="ORF">CJO09_10935</name>
    <name evidence="2" type="ORF">CJP73_02880</name>
</gene>
<evidence type="ECO:0000313" key="4">
    <source>
        <dbReference type="Proteomes" id="UP000266483"/>
    </source>
</evidence>
<dbReference type="OrthoDB" id="5674026at2"/>
<proteinExistence type="predicted"/>
<dbReference type="InterPro" id="IPR036624">
    <property type="entry name" value="Hcp1-lik_sf"/>
</dbReference>
<dbReference type="RefSeq" id="WP_114420385.1">
    <property type="nucleotide sequence ID" value="NZ_CP170494.1"/>
</dbReference>
<dbReference type="Pfam" id="PF05638">
    <property type="entry name" value="T6SS_HCP"/>
    <property type="match status" value="1"/>
</dbReference>
<dbReference type="EMBL" id="NQYH01000001">
    <property type="protein sequence ID" value="RIY42391.1"/>
    <property type="molecule type" value="Genomic_DNA"/>
</dbReference>
<evidence type="ECO:0000313" key="3">
    <source>
        <dbReference type="Proteomes" id="UP000266206"/>
    </source>
</evidence>
<evidence type="ECO:0000313" key="1">
    <source>
        <dbReference type="EMBL" id="RII82406.1"/>
    </source>
</evidence>
<dbReference type="Gene3D" id="2.30.110.20">
    <property type="entry name" value="Hcp1-like"/>
    <property type="match status" value="1"/>
</dbReference>
<reference evidence="3 4" key="1">
    <citation type="submission" date="2017-08" db="EMBL/GenBank/DDBJ databases">
        <title>Pusillimonas indicus sp. nov., a member of the family Alcaligenaceae isolated from surface seawater.</title>
        <authorList>
            <person name="Li J."/>
        </authorList>
    </citation>
    <scope>NUCLEOTIDE SEQUENCE [LARGE SCALE GENOMIC DNA]</scope>
    <source>
        <strain evidence="1 4">17-4A</strain>
        <strain evidence="2 3">L52-1-41</strain>
    </source>
</reference>
<accession>A0A3A1YY12</accession>
<dbReference type="AlphaFoldDB" id="A0A3A1YY12"/>